<dbReference type="InterPro" id="IPR043502">
    <property type="entry name" value="DNA/RNA_pol_sf"/>
</dbReference>
<feature type="domain" description="Reverse transcriptase" evidence="1">
    <location>
        <begin position="178"/>
        <end position="462"/>
    </location>
</feature>
<evidence type="ECO:0000313" key="3">
    <source>
        <dbReference type="Proteomes" id="UP001231518"/>
    </source>
</evidence>
<reference evidence="2" key="1">
    <citation type="submission" date="2023-03" db="EMBL/GenBank/DDBJ databases">
        <title>Chromosome-level genomes of two armyworms, Mythimna separata and Mythimna loreyi, provide insights into the biosynthesis and reception of sex pheromones.</title>
        <authorList>
            <person name="Zhao H."/>
        </authorList>
    </citation>
    <scope>NUCLEOTIDE SEQUENCE</scope>
    <source>
        <strain evidence="2">BeijingLab</strain>
        <tissue evidence="2">Pupa</tissue>
    </source>
</reference>
<gene>
    <name evidence="2" type="ORF">PYW07_002346</name>
</gene>
<dbReference type="InterPro" id="IPR000477">
    <property type="entry name" value="RT_dom"/>
</dbReference>
<keyword evidence="3" id="KW-1185">Reference proteome</keyword>
<organism evidence="2 3">
    <name type="scientific">Mythimna separata</name>
    <name type="common">Oriental armyworm</name>
    <name type="synonym">Pseudaletia separata</name>
    <dbReference type="NCBI Taxonomy" id="271217"/>
    <lineage>
        <taxon>Eukaryota</taxon>
        <taxon>Metazoa</taxon>
        <taxon>Ecdysozoa</taxon>
        <taxon>Arthropoda</taxon>
        <taxon>Hexapoda</taxon>
        <taxon>Insecta</taxon>
        <taxon>Pterygota</taxon>
        <taxon>Neoptera</taxon>
        <taxon>Endopterygota</taxon>
        <taxon>Lepidoptera</taxon>
        <taxon>Glossata</taxon>
        <taxon>Ditrysia</taxon>
        <taxon>Noctuoidea</taxon>
        <taxon>Noctuidae</taxon>
        <taxon>Noctuinae</taxon>
        <taxon>Hadenini</taxon>
        <taxon>Mythimna</taxon>
    </lineage>
</organism>
<protein>
    <recommendedName>
        <fullName evidence="1">Reverse transcriptase domain-containing protein</fullName>
    </recommendedName>
</protein>
<evidence type="ECO:0000259" key="1">
    <source>
        <dbReference type="PROSITE" id="PS50878"/>
    </source>
</evidence>
<dbReference type="SUPFAM" id="SSF56672">
    <property type="entry name" value="DNA/RNA polymerases"/>
    <property type="match status" value="1"/>
</dbReference>
<name>A0AAD8DU31_MYTSE</name>
<evidence type="ECO:0000313" key="2">
    <source>
        <dbReference type="EMBL" id="KAJ8721571.1"/>
    </source>
</evidence>
<comment type="caution">
    <text evidence="2">The sequence shown here is derived from an EMBL/GenBank/DDBJ whole genome shotgun (WGS) entry which is preliminary data.</text>
</comment>
<dbReference type="AlphaFoldDB" id="A0AAD8DU31"/>
<dbReference type="Proteomes" id="UP001231518">
    <property type="component" value="Chromosome 12"/>
</dbReference>
<dbReference type="Pfam" id="PF00078">
    <property type="entry name" value="RVT_1"/>
    <property type="match status" value="1"/>
</dbReference>
<dbReference type="CDD" id="cd01650">
    <property type="entry name" value="RT_nLTR_like"/>
    <property type="match status" value="1"/>
</dbReference>
<dbReference type="EMBL" id="JARGEI010000013">
    <property type="protein sequence ID" value="KAJ8721571.1"/>
    <property type="molecule type" value="Genomic_DNA"/>
</dbReference>
<proteinExistence type="predicted"/>
<sequence length="652" mass="75601">MCKKKDQLFIKWKNDSTNKILRLEYNKIRNRTHKTIEKYRNKYFNEKINDNKKNPRILWQILNKLSGRNKNSVDETIIKAFKKNNTEIKSIADNFATEFRNSVLKIMPKCNKRLLNESEYVFPNNTSMYFPKATNASVTKLIKNLNSNKAPGVDNIRSVDIKSICDQMTGVIVKLINTSIKQGKYPEVLKTGIVRPIHKKGSFSDYANYRPITILPAIDKIIEKYVSNQIQSFYIKNDVLSSTQYGFQPNKSTSQLLSKFTDEVNESLNDKNHVILLFIDFSKAFDTLRHDTLLKKLDDTGIRGPLLEWCRDYLRNRKYKVRIDNESSNSIKVTEGTAQGSVLGPLHYLTYVNDMEHVVNHCSIYQYAHDTCLVAAHKDVNVAAQWLQEDFTQLSKWAHDAGLVLNASKTKIIHVHFSHLKQTAPVRIIAHSHSCLHSTSPCTGLCEAIEQVTHHTYLGLVVDHRFNWGFHVDSVCDKLRAILAKFYILKYKIPLKILLNMYVALAESIVAYGITSYGRTFKSYTERISKLQVRLLKSIVPKKIKLKCKENVIELFKYCKVLPVQTRFNMAILIEQFNNKNIQKPISHKITTRSITNNTLIVPRARNYYGRRTINYLIPTLINEIPNNIKKEINAKNYKQKYKNHFHDYIKN</sequence>
<accession>A0AAD8DU31</accession>
<dbReference type="PANTHER" id="PTHR33332">
    <property type="entry name" value="REVERSE TRANSCRIPTASE DOMAIN-CONTAINING PROTEIN"/>
    <property type="match status" value="1"/>
</dbReference>
<dbReference type="PROSITE" id="PS50878">
    <property type="entry name" value="RT_POL"/>
    <property type="match status" value="1"/>
</dbReference>
<dbReference type="GO" id="GO:0071897">
    <property type="term" value="P:DNA biosynthetic process"/>
    <property type="evidence" value="ECO:0007669"/>
    <property type="project" value="UniProtKB-ARBA"/>
</dbReference>